<dbReference type="STRING" id="74348.SAMN04488523_101397"/>
<gene>
    <name evidence="2" type="ORF">SAMN04488523_101397</name>
</gene>
<protein>
    <submittedName>
        <fullName evidence="2">Uncharacterized protein</fullName>
    </submittedName>
</protein>
<dbReference type="AlphaFoldDB" id="A0A1I1TI43"/>
<evidence type="ECO:0000256" key="1">
    <source>
        <dbReference type="SAM" id="SignalP"/>
    </source>
</evidence>
<feature type="signal peptide" evidence="1">
    <location>
        <begin position="1"/>
        <end position="25"/>
    </location>
</feature>
<sequence>MSRILHVLLLVVLSLGALSDPNASAARDTTMTQMMAGAGADACGDCLPQDAVFLAACEEGCTLPCDVNASTSGVISAVALLAFAPPFDSITPRLVSDIATTLALACEPFPPKPFA</sequence>
<dbReference type="Proteomes" id="UP000198977">
    <property type="component" value="Unassembled WGS sequence"/>
</dbReference>
<name>A0A1I1TI43_9RHOB</name>
<evidence type="ECO:0000313" key="2">
    <source>
        <dbReference type="EMBL" id="SFD58264.1"/>
    </source>
</evidence>
<accession>A0A1I1TI43</accession>
<reference evidence="2 3" key="1">
    <citation type="submission" date="2016-10" db="EMBL/GenBank/DDBJ databases">
        <authorList>
            <person name="de Groot N.N."/>
        </authorList>
    </citation>
    <scope>NUCLEOTIDE SEQUENCE [LARGE SCALE GENOMIC DNA]</scope>
    <source>
        <strain evidence="2 3">DSM 11443</strain>
    </source>
</reference>
<keyword evidence="1" id="KW-0732">Signal</keyword>
<keyword evidence="3" id="KW-1185">Reference proteome</keyword>
<evidence type="ECO:0000313" key="3">
    <source>
        <dbReference type="Proteomes" id="UP000198977"/>
    </source>
</evidence>
<proteinExistence type="predicted"/>
<dbReference type="EMBL" id="FOMW01000001">
    <property type="protein sequence ID" value="SFD58264.1"/>
    <property type="molecule type" value="Genomic_DNA"/>
</dbReference>
<organism evidence="2 3">
    <name type="scientific">Sulfitobacter brevis</name>
    <dbReference type="NCBI Taxonomy" id="74348"/>
    <lineage>
        <taxon>Bacteria</taxon>
        <taxon>Pseudomonadati</taxon>
        <taxon>Pseudomonadota</taxon>
        <taxon>Alphaproteobacteria</taxon>
        <taxon>Rhodobacterales</taxon>
        <taxon>Roseobacteraceae</taxon>
        <taxon>Sulfitobacter</taxon>
    </lineage>
</organism>
<feature type="chain" id="PRO_5011458375" evidence="1">
    <location>
        <begin position="26"/>
        <end position="115"/>
    </location>
</feature>